<keyword evidence="2" id="KW-1185">Reference proteome</keyword>
<dbReference type="RefSeq" id="WP_305107870.1">
    <property type="nucleotide sequence ID" value="NZ_JAUTWS010000066.1"/>
</dbReference>
<dbReference type="Proteomes" id="UP001243009">
    <property type="component" value="Unassembled WGS sequence"/>
</dbReference>
<organism evidence="1 2">
    <name type="scientific">Paracraurococcus lichenis</name>
    <dbReference type="NCBI Taxonomy" id="3064888"/>
    <lineage>
        <taxon>Bacteria</taxon>
        <taxon>Pseudomonadati</taxon>
        <taxon>Pseudomonadota</taxon>
        <taxon>Alphaproteobacteria</taxon>
        <taxon>Acetobacterales</taxon>
        <taxon>Roseomonadaceae</taxon>
        <taxon>Paracraurococcus</taxon>
    </lineage>
</organism>
<name>A0ABT9EA81_9PROT</name>
<comment type="caution">
    <text evidence="1">The sequence shown here is derived from an EMBL/GenBank/DDBJ whole genome shotgun (WGS) entry which is preliminary data.</text>
</comment>
<sequence length="423" mass="46065">MPKLVWRVKLVAELEPGVVSETEVARIERDEAASLADLGLRLEEAKRLTAALQAEIVPVQVRRLLVCPCHGPGEPKSFAALELGGGTVAPELACVTARYAALAPFGKVAALLSELLPIGGAANAGTVRNRTHRVGKEVVQPPMAAAAAVTRPAVRPGGAVVVGLDGGYVRGRYPEEGRHFEVVAGKVIDADGLQHRFALVRDGQAGSAVTLRQALAAAGVTAAMPATVLCDGDAGLWRLQREVLPGATPVLDWWHAAVRFEHAIRAGRRLEAPLANRAERDLERAKWRLWHGRWAGCRAKLTALLRWTRREDVFEAAESDRLQRHVADLLGYLERNEGALVPYAARRRRGLPISTAFVESAVNEIVAKRMNKSQQMRWSRTTVQPFLDVRTAVLNDTLEAAFRQRYPGFRSTEGQQQAMAKAA</sequence>
<evidence type="ECO:0000313" key="1">
    <source>
        <dbReference type="EMBL" id="MDO9713009.1"/>
    </source>
</evidence>
<protein>
    <submittedName>
        <fullName evidence="1">ISKra4 family transposase</fullName>
    </submittedName>
</protein>
<gene>
    <name evidence="1" type="ORF">Q7A36_32070</name>
</gene>
<dbReference type="NCBIfam" id="NF033572">
    <property type="entry name" value="transpos_ISKra4"/>
    <property type="match status" value="1"/>
</dbReference>
<proteinExistence type="predicted"/>
<evidence type="ECO:0000313" key="2">
    <source>
        <dbReference type="Proteomes" id="UP001243009"/>
    </source>
</evidence>
<reference evidence="1 2" key="1">
    <citation type="submission" date="2023-08" db="EMBL/GenBank/DDBJ databases">
        <title>The draft genome sequence of Paracraurococcus sp. LOR1-02.</title>
        <authorList>
            <person name="Kingkaew E."/>
            <person name="Tanasupawat S."/>
        </authorList>
    </citation>
    <scope>NUCLEOTIDE SEQUENCE [LARGE SCALE GENOMIC DNA]</scope>
    <source>
        <strain evidence="1 2">LOR1-02</strain>
    </source>
</reference>
<accession>A0ABT9EA81</accession>
<dbReference type="EMBL" id="JAUTWS010000066">
    <property type="protein sequence ID" value="MDO9713009.1"/>
    <property type="molecule type" value="Genomic_DNA"/>
</dbReference>